<dbReference type="InterPro" id="IPR054476">
    <property type="entry name" value="Ltn1_N"/>
</dbReference>
<dbReference type="Pfam" id="PF23009">
    <property type="entry name" value="UBC_like"/>
    <property type="match status" value="1"/>
</dbReference>
<keyword evidence="1" id="KW-0479">Metal-binding</keyword>
<evidence type="ECO:0000259" key="6">
    <source>
        <dbReference type="Pfam" id="PF24618"/>
    </source>
</evidence>
<sequence length="1702" mass="191916">MGGNKKAQRTKGNTRPSSSGRSAELLSASGVSVSGFLGFTALSTDLPSYVPAVGQQLSDDVELTIDGDFRLAMKKMSKRDATTKLKALHEFMDLCQLKDEDTIKRMLPFWPRLYIKLAVDSDRRVREATHHAHECLVSRVRRNLAPHLKSIMGVWVITQCDPYAPAASAAQASFRCAFPEAKQAEAVLYCLSEICSYIQDILFKQTSQSISDPKITSVEDMESKFNRMVSSSLQGLKLVLELLTEEDRLKTVKHLSKVLSEPKFWKFPKSNDPQIRGSWYSLVSKLCQLFPDVMRPHIDKICSLTLCCVGEEDPVIAPFVWDSILSVLVTFEDCWSHVNVRKAVLPHLWTLLKEGGKGNADRTFCNLLPFLSKIPENVIGADYTFYELFFGNMRKGLASEKVANSPSECNSIIKAYFECLKYVITQQTKKEISSKSLVDLLVVKELLPVVETSLMDPQSKLATSDLYPRLGKLSDISSVLHYPDKIPVKRKKQGVKFLDLDDTSVSRGNILETSFTTRTLETERSWTLSDSLLVSNTHKLCKLVFEKLKDELVLSYLKLLAEMIGTVGSPTLFAALVSPETDTESAPCKFFLQTVKPWLQKFSAETSEESIPFILSIVDILFAVCFSLPSDSGKLLLDEVTEIQSPQVVECLLERTMKFHTENSVVRKWLQGDALGQAIQSIAEKLVYMSLQDSASSVDDTTNSIWRALQLCFTATDHYDPLIASSYMSEILMIFQKAVKDSTNQEKNVEKISRVIEFVCDLASNLFTSFKGCWKLKASEKLLLTLFLLCCRDTKQSGLSEPLKEKVSSTWQTGVRELVLQNGGFSSENGMLQEAVRHLKSLVTQEVNSMKSLNIIIDCTWQLLTSVYNALILADESDITPPLHHPVLAFYLENLLQSAEQWNQLEKAIQTGIILENWVKGHTVLLHSDGDRSVLLTTNQHPPQHIFVAVYTAELLLRLHQYSPLINPPDEACDDTTQSLQQFSHLQLNLPYVLLATIYSTIAGYAHKTVKESNEDLTRQELHYLLNKSSSALIKSLSTSAMEEMLDNIGQRAPDSMLWTVVLSHLCAQMENCDVNLRHWHTKYASTLDVFQGIGHRRVLQHMVPFLSTDCQKNLLTSVINLFLCLEDFSKEGEDSFSCLSLITTCCQQDEVVHDLSVKDELGALLNFLHGLKSTQSMLFVCCSDLLKQKKENVLFSCQVSHFFQVIVQQFPTLLTSINWDFLLCLLADWMQSCSHSGDTTTDIPLLALMRRSSLLLETVSSLVGSLKTHPQKELFPPDLSDEWQNVFMETLYNTVLQLFFNIAGKVHKKDVVTIAEEGVLESLGSCLEGIPVTYLLNITLPPIPTTAEKFQYRSPELPSSVTSVLQHLCPLLTSGVLSIQLGAHQLLTKLVPELPKMFLNQEKMQDEEEIIKPPPAALSAVLDDTSQVVEILLSDFRVGDCCIVQPYTDSYTYCMAYFLIWMEVMDFFSATPSENRSEYASYLKNSNHLSSLLSYLFRLMPSNPTLPHTGEKQVSPSKNQVPTLFSEPVDLSVTSTPSSHQLQHLACQVYLNSLKKLPALVRQWWTEQDKRTTDIVNRFTSKYVSSLIYTEEIQAVHRGDQRFKNLKVKARPAAREVMATYTIDEVTIELVIQLSANHPLGGVTVDGGRRVGVSNTQWRNWLLQLTTFLTHQVSECVCKLYHFKRRLHRNYFLYQTVNKKH</sequence>
<comment type="catalytic activity">
    <reaction evidence="1">
        <text>S-ubiquitinyl-[E2 ubiquitin-conjugating enzyme]-L-cysteine + [acceptor protein]-L-lysine = [E2 ubiquitin-conjugating enzyme]-L-cysteine + N(6)-ubiquitinyl-[acceptor protein]-L-lysine.</text>
        <dbReference type="EC" id="2.3.2.27"/>
    </reaction>
</comment>
<dbReference type="EC" id="2.3.2.27" evidence="1"/>
<dbReference type="SUPFAM" id="SSF48371">
    <property type="entry name" value="ARM repeat"/>
    <property type="match status" value="1"/>
</dbReference>
<dbReference type="Pfam" id="PF22999">
    <property type="entry name" value="LTN1_E3_ligase_6th"/>
    <property type="match status" value="1"/>
</dbReference>
<comment type="subunit">
    <text evidence="1">Component of the ribosome quality control complex (RQC).</text>
</comment>
<evidence type="ECO:0000313" key="7">
    <source>
        <dbReference type="Proteomes" id="UP000694941"/>
    </source>
</evidence>
<dbReference type="RefSeq" id="XP_022256529.1">
    <property type="nucleotide sequence ID" value="XM_022400821.1"/>
</dbReference>
<accession>A0ABM1TKX3</accession>
<keyword evidence="7" id="KW-1185">Reference proteome</keyword>
<evidence type="ECO:0000259" key="4">
    <source>
        <dbReference type="Pfam" id="PF22999"/>
    </source>
</evidence>
<comment type="pathway">
    <text evidence="1">Protein modification; protein ubiquitination.</text>
</comment>
<protein>
    <recommendedName>
        <fullName evidence="1">E3 ubiquitin-protein ligase listerin</fullName>
        <ecNumber evidence="1">2.3.2.27</ecNumber>
    </recommendedName>
    <alternativeName>
        <fullName evidence="1">RING-type E3 ubiquitin transferase listerin</fullName>
    </alternativeName>
</protein>
<gene>
    <name evidence="8" type="primary">LOC106472215</name>
</gene>
<dbReference type="Pfam" id="PF24618">
    <property type="entry name" value="LTN1_E3_ligase_5th"/>
    <property type="match status" value="1"/>
</dbReference>
<dbReference type="InterPro" id="IPR054478">
    <property type="entry name" value="LTN1_UBC"/>
</dbReference>
<keyword evidence="1" id="KW-0863">Zinc-finger</keyword>
<dbReference type="GeneID" id="106472215"/>
<dbReference type="InterPro" id="IPR056241">
    <property type="entry name" value="LTN1_HEAT_5th"/>
</dbReference>
<dbReference type="PANTHER" id="PTHR12389:SF0">
    <property type="entry name" value="E3 UBIQUITIN-PROTEIN LIGASE LISTERIN"/>
    <property type="match status" value="1"/>
</dbReference>
<keyword evidence="1" id="KW-0808">Transferase</keyword>
<dbReference type="Pfam" id="PF22958">
    <property type="entry name" value="Ltn1_1st"/>
    <property type="match status" value="1"/>
</dbReference>
<feature type="domain" description="E3 ubiquitin-protein ligase listerin HEAT repeat region" evidence="4">
    <location>
        <begin position="1364"/>
        <end position="1598"/>
    </location>
</feature>
<organism evidence="7 8">
    <name type="scientific">Limulus polyphemus</name>
    <name type="common">Atlantic horseshoe crab</name>
    <dbReference type="NCBI Taxonomy" id="6850"/>
    <lineage>
        <taxon>Eukaryota</taxon>
        <taxon>Metazoa</taxon>
        <taxon>Ecdysozoa</taxon>
        <taxon>Arthropoda</taxon>
        <taxon>Chelicerata</taxon>
        <taxon>Merostomata</taxon>
        <taxon>Xiphosura</taxon>
        <taxon>Limulidae</taxon>
        <taxon>Limulus</taxon>
    </lineage>
</organism>
<feature type="domain" description="E3 ubiquitin-protein ligase listerin N-terminal" evidence="3">
    <location>
        <begin position="65"/>
        <end position="374"/>
    </location>
</feature>
<evidence type="ECO:0000313" key="8">
    <source>
        <dbReference type="RefSeq" id="XP_022256529.1"/>
    </source>
</evidence>
<dbReference type="Proteomes" id="UP000694941">
    <property type="component" value="Unplaced"/>
</dbReference>
<feature type="region of interest" description="Disordered" evidence="2">
    <location>
        <begin position="1"/>
        <end position="23"/>
    </location>
</feature>
<dbReference type="PANTHER" id="PTHR12389">
    <property type="entry name" value="ZINC FINGER PROTEIN 294"/>
    <property type="match status" value="1"/>
</dbReference>
<evidence type="ECO:0000256" key="2">
    <source>
        <dbReference type="SAM" id="MobiDB-lite"/>
    </source>
</evidence>
<proteinExistence type="inferred from homology"/>
<keyword evidence="1" id="KW-0862">Zinc</keyword>
<evidence type="ECO:0000259" key="3">
    <source>
        <dbReference type="Pfam" id="PF22958"/>
    </source>
</evidence>
<evidence type="ECO:0000259" key="5">
    <source>
        <dbReference type="Pfam" id="PF23009"/>
    </source>
</evidence>
<dbReference type="InterPro" id="IPR054477">
    <property type="entry name" value="LTN1_E3_ligase_6th"/>
</dbReference>
<dbReference type="InterPro" id="IPR039795">
    <property type="entry name" value="LTN1/Rkr1"/>
</dbReference>
<comment type="function">
    <text evidence="1">E3 ubiquitin-protein ligase. Component of the ribosome quality control complex (RQC), a ribosome-associated complex that mediates ubiquitination and extraction of incompletely synthesized nascent chains for proteasomal degradation.</text>
</comment>
<dbReference type="InterPro" id="IPR016024">
    <property type="entry name" value="ARM-type_fold"/>
</dbReference>
<feature type="domain" description="E3 ubiquitin-protein ligase listerin HEAT-repeats region" evidence="6">
    <location>
        <begin position="1161"/>
        <end position="1308"/>
    </location>
</feature>
<keyword evidence="1" id="KW-0833">Ubl conjugation pathway</keyword>
<reference evidence="8" key="1">
    <citation type="submission" date="2025-08" db="UniProtKB">
        <authorList>
            <consortium name="RefSeq"/>
        </authorList>
    </citation>
    <scope>IDENTIFICATION</scope>
    <source>
        <tissue evidence="8">Muscle</tissue>
    </source>
</reference>
<name>A0ABM1TKX3_LIMPO</name>
<evidence type="ECO:0000256" key="1">
    <source>
        <dbReference type="RuleBase" id="RU367090"/>
    </source>
</evidence>
<feature type="domain" description="E3 ubiquitin-protein ligase listerin ubiquitin conjugating" evidence="5">
    <location>
        <begin position="1607"/>
        <end position="1688"/>
    </location>
</feature>
<comment type="similarity">
    <text evidence="1">Belongs to the LTN1 family.</text>
</comment>
<feature type="compositionally biased region" description="Polar residues" evidence="2">
    <location>
        <begin position="10"/>
        <end position="21"/>
    </location>
</feature>